<dbReference type="InterPro" id="IPR050678">
    <property type="entry name" value="DNA_Partitioning_ATPase"/>
</dbReference>
<organism evidence="2 3">
    <name type="scientific">Adonisia turfae CCMR0081</name>
    <dbReference type="NCBI Taxonomy" id="2292702"/>
    <lineage>
        <taxon>Bacteria</taxon>
        <taxon>Bacillati</taxon>
        <taxon>Cyanobacteriota</taxon>
        <taxon>Adonisia</taxon>
        <taxon>Adonisia turfae</taxon>
    </lineage>
</organism>
<keyword evidence="3" id="KW-1185">Reference proteome</keyword>
<dbReference type="Pfam" id="PF01656">
    <property type="entry name" value="CbiA"/>
    <property type="match status" value="1"/>
</dbReference>
<comment type="caution">
    <text evidence="2">The sequence shown here is derived from an EMBL/GenBank/DDBJ whole genome shotgun (WGS) entry which is preliminary data.</text>
</comment>
<accession>A0A6M0RDM6</accession>
<evidence type="ECO:0000259" key="1">
    <source>
        <dbReference type="Pfam" id="PF01656"/>
    </source>
</evidence>
<protein>
    <submittedName>
        <fullName evidence="2">Cobyrinic acid a,c-diamide synthase</fullName>
    </submittedName>
</protein>
<evidence type="ECO:0000313" key="3">
    <source>
        <dbReference type="Proteomes" id="UP000481033"/>
    </source>
</evidence>
<dbReference type="PANTHER" id="PTHR13696">
    <property type="entry name" value="P-LOOP CONTAINING NUCLEOSIDE TRIPHOSPHATE HYDROLASE"/>
    <property type="match status" value="1"/>
</dbReference>
<dbReference type="AlphaFoldDB" id="A0A6M0RDM6"/>
<name>A0A6M0RDM6_9CYAN</name>
<dbReference type="NCBIfam" id="NF041546">
    <property type="entry name" value="ParA_partition"/>
    <property type="match status" value="1"/>
</dbReference>
<dbReference type="PANTHER" id="PTHR13696:SF96">
    <property type="entry name" value="COBQ_COBB_MIND_PARA NUCLEOTIDE BINDING DOMAIN-CONTAINING PROTEIN"/>
    <property type="match status" value="1"/>
</dbReference>
<dbReference type="Gene3D" id="3.40.50.300">
    <property type="entry name" value="P-loop containing nucleotide triphosphate hydrolases"/>
    <property type="match status" value="1"/>
</dbReference>
<reference evidence="2 3" key="1">
    <citation type="journal article" date="2020" name="Microb. Ecol.">
        <title>Ecogenomics of the Marine Benthic Filamentous Cyanobacterium Adonisia.</title>
        <authorList>
            <person name="Walter J.M."/>
            <person name="Coutinho F.H."/>
            <person name="Leomil L."/>
            <person name="Hargreaves P.I."/>
            <person name="Campeao M.E."/>
            <person name="Vieira V.V."/>
            <person name="Silva B.S."/>
            <person name="Fistarol G.O."/>
            <person name="Salomon P.S."/>
            <person name="Sawabe T."/>
            <person name="Mino S."/>
            <person name="Hosokawa M."/>
            <person name="Miyashita H."/>
            <person name="Maruyama F."/>
            <person name="van Verk M.C."/>
            <person name="Dutilh B.E."/>
            <person name="Thompson C.C."/>
            <person name="Thompson F.L."/>
        </authorList>
    </citation>
    <scope>NUCLEOTIDE SEQUENCE [LARGE SCALE GENOMIC DNA]</scope>
    <source>
        <strain evidence="2 3">CCMR0081</strain>
    </source>
</reference>
<gene>
    <name evidence="2" type="ORF">DXZ20_01135</name>
</gene>
<dbReference type="EMBL" id="QXHD01000003">
    <property type="protein sequence ID" value="NEZ54325.1"/>
    <property type="molecule type" value="Genomic_DNA"/>
</dbReference>
<feature type="domain" description="CobQ/CobB/MinD/ParA nucleotide binding" evidence="1">
    <location>
        <begin position="3"/>
        <end position="178"/>
    </location>
</feature>
<dbReference type="Proteomes" id="UP000481033">
    <property type="component" value="Unassembled WGS sequence"/>
</dbReference>
<dbReference type="InterPro" id="IPR002586">
    <property type="entry name" value="CobQ/CobB/MinD/ParA_Nub-bd_dom"/>
</dbReference>
<evidence type="ECO:0000313" key="2">
    <source>
        <dbReference type="EMBL" id="NEZ54325.1"/>
    </source>
</evidence>
<dbReference type="CDD" id="cd02042">
    <property type="entry name" value="ParAB_family"/>
    <property type="match status" value="1"/>
</dbReference>
<sequence length="211" mass="22756">MRIAIVSLKGGVSKSTLCVNIGAALSKLGRSVVVVDADPQGSVNDWAAIRDEVSKPPFTVLAAARKTLNRDIDALQGGHDDCLIDTPGRAEAITLSAVAAADLVLIPISPSSYDLWAAEQTLERMDPIRAIYTDIKIAYVVSKAVVGSSLDRELRQVIKEMDGDLLKTVVHQRVAFQRCADGATIYELKDEKAQREVTNLTKEILKLMGVG</sequence>
<dbReference type="RefSeq" id="WP_163695872.1">
    <property type="nucleotide sequence ID" value="NZ_QXHD01000003.1"/>
</dbReference>
<dbReference type="SUPFAM" id="SSF52540">
    <property type="entry name" value="P-loop containing nucleoside triphosphate hydrolases"/>
    <property type="match status" value="1"/>
</dbReference>
<dbReference type="InterPro" id="IPR027417">
    <property type="entry name" value="P-loop_NTPase"/>
</dbReference>
<dbReference type="PIRSF" id="PIRSF009320">
    <property type="entry name" value="Nuc_binding_HP_1000"/>
    <property type="match status" value="1"/>
</dbReference>
<proteinExistence type="predicted"/>
<dbReference type="InterPro" id="IPR048089">
    <property type="entry name" value="McdA"/>
</dbReference>